<feature type="active site" description="Nucleophile" evidence="1">
    <location>
        <position position="257"/>
    </location>
</feature>
<dbReference type="Gene3D" id="3.30.870.10">
    <property type="entry name" value="Endonuclease Chain A"/>
    <property type="match status" value="2"/>
</dbReference>
<organism evidence="6 7">
    <name type="scientific">Xylaria arbuscula</name>
    <dbReference type="NCBI Taxonomy" id="114810"/>
    <lineage>
        <taxon>Eukaryota</taxon>
        <taxon>Fungi</taxon>
        <taxon>Dikarya</taxon>
        <taxon>Ascomycota</taxon>
        <taxon>Pezizomycotina</taxon>
        <taxon>Sordariomycetes</taxon>
        <taxon>Xylariomycetidae</taxon>
        <taxon>Xylariales</taxon>
        <taxon>Xylariaceae</taxon>
        <taxon>Xylaria</taxon>
    </lineage>
</organism>
<dbReference type="Proteomes" id="UP001148614">
    <property type="component" value="Unassembled WGS sequence"/>
</dbReference>
<feature type="active site" description="Proton donor/acceptor" evidence="1">
    <location>
        <position position="510"/>
    </location>
</feature>
<feature type="compositionally biased region" description="Acidic residues" evidence="4">
    <location>
        <begin position="44"/>
        <end position="54"/>
    </location>
</feature>
<sequence length="610" mass="67247">MDSSEDPFGGDDDAALRYAIALSLQDANVPPSPSTAQKPIVIDESGDEENDLEDGPNYPPTPKKSTQLASEDIKSAPAVSHSLTKTQATPSHTPSGGLSALGLDRKKMEEERLARVAKRKAPPDENASQPPSQRAKIDSQPRATPIVATASTSSSAKSPQLPYSRGVVKKTWAYGYPRQDDIKIEEILQKDQLELAVLSSFQWDEEWLLSKINVKKTKLVCVAFASSEQQKEEMRANVPKDRIRFCFPHMGPAGSMHSKLQLLKFPNYLRLVIPTGNLVPYDWGETGVMENMVFIIDLPATTASENQLTLFGQELCYFLTACGLDEGLIDSLSKYDFSETSQYRFIHTIGKTHVGDAWKRTGIFTLLFATDDQFPNMTIGYPGLGRAVESLGLATKSDIELDFVIASLGSVNTDLTSAIYNAAQGDNGLKEYEKRGGSGSRKRAPRNTSASYHPDNFRIYFPSHETVSQSRGGKGSGGTICLQSKWWYHASFPRQLIHDCKSVRPGLLMHSKILFVRPLVQEKEKLRPWAYIGSANLSESAWGRLVKDGGLGQPKLMCRNWECGVLIPMDSQAAKSGWGAFEGRVPVPMVVPGEAYGKTTAKRPWFFLES</sequence>
<evidence type="ECO:0000256" key="2">
    <source>
        <dbReference type="PIRSR" id="PIRSR610347-2"/>
    </source>
</evidence>
<dbReference type="GO" id="GO:0006281">
    <property type="term" value="P:DNA repair"/>
    <property type="evidence" value="ECO:0007669"/>
    <property type="project" value="InterPro"/>
</dbReference>
<evidence type="ECO:0000313" key="6">
    <source>
        <dbReference type="EMBL" id="KAJ3571604.1"/>
    </source>
</evidence>
<feature type="domain" description="PLD phosphodiesterase" evidence="5">
    <location>
        <begin position="505"/>
        <end position="541"/>
    </location>
</feature>
<dbReference type="VEuPathDB" id="FungiDB:F4678DRAFT_415678"/>
<dbReference type="GO" id="GO:0017005">
    <property type="term" value="F:3'-tyrosyl-DNA phosphodiesterase activity"/>
    <property type="evidence" value="ECO:0007669"/>
    <property type="project" value="TreeGrafter"/>
</dbReference>
<dbReference type="GO" id="GO:0003690">
    <property type="term" value="F:double-stranded DNA binding"/>
    <property type="evidence" value="ECO:0007669"/>
    <property type="project" value="TreeGrafter"/>
</dbReference>
<protein>
    <recommendedName>
        <fullName evidence="5">PLD phosphodiesterase domain-containing protein</fullName>
    </recommendedName>
</protein>
<dbReference type="PANTHER" id="PTHR12415">
    <property type="entry name" value="TYROSYL-DNA PHOSPHODIESTERASE 1"/>
    <property type="match status" value="1"/>
</dbReference>
<dbReference type="AlphaFoldDB" id="A0A9W8NEP4"/>
<dbReference type="SUPFAM" id="SSF56024">
    <property type="entry name" value="Phospholipase D/nuclease"/>
    <property type="match status" value="2"/>
</dbReference>
<evidence type="ECO:0000259" key="5">
    <source>
        <dbReference type="PROSITE" id="PS50035"/>
    </source>
</evidence>
<reference evidence="6" key="1">
    <citation type="submission" date="2022-07" db="EMBL/GenBank/DDBJ databases">
        <title>Genome Sequence of Xylaria arbuscula.</title>
        <authorList>
            <person name="Buettner E."/>
        </authorList>
    </citation>
    <scope>NUCLEOTIDE SEQUENCE</scope>
    <source>
        <strain evidence="6">VT107</strain>
    </source>
</reference>
<dbReference type="GO" id="GO:0003697">
    <property type="term" value="F:single-stranded DNA binding"/>
    <property type="evidence" value="ECO:0007669"/>
    <property type="project" value="TreeGrafter"/>
</dbReference>
<dbReference type="InterPro" id="IPR010347">
    <property type="entry name" value="Tdp1"/>
</dbReference>
<comment type="caution">
    <text evidence="6">The sequence shown here is derived from an EMBL/GenBank/DDBJ whole genome shotgun (WGS) entry which is preliminary data.</text>
</comment>
<evidence type="ECO:0000313" key="7">
    <source>
        <dbReference type="Proteomes" id="UP001148614"/>
    </source>
</evidence>
<evidence type="ECO:0000256" key="4">
    <source>
        <dbReference type="SAM" id="MobiDB-lite"/>
    </source>
</evidence>
<feature type="binding site" evidence="2">
    <location>
        <position position="512"/>
    </location>
    <ligand>
        <name>substrate</name>
    </ligand>
</feature>
<dbReference type="PROSITE" id="PS50035">
    <property type="entry name" value="PLD"/>
    <property type="match status" value="1"/>
</dbReference>
<feature type="site" description="Interaction with DNA" evidence="3">
    <location>
        <position position="538"/>
    </location>
</feature>
<feature type="binding site" evidence="2">
    <location>
        <position position="259"/>
    </location>
    <ligand>
        <name>substrate</name>
    </ligand>
</feature>
<name>A0A9W8NEP4_9PEZI</name>
<dbReference type="EMBL" id="JANPWZ010000830">
    <property type="protein sequence ID" value="KAJ3571604.1"/>
    <property type="molecule type" value="Genomic_DNA"/>
</dbReference>
<keyword evidence="7" id="KW-1185">Reference proteome</keyword>
<feature type="region of interest" description="Disordered" evidence="4">
    <location>
        <begin position="25"/>
        <end position="161"/>
    </location>
</feature>
<evidence type="ECO:0000256" key="1">
    <source>
        <dbReference type="PIRSR" id="PIRSR610347-1"/>
    </source>
</evidence>
<gene>
    <name evidence="6" type="ORF">NPX13_g5317</name>
</gene>
<dbReference type="Pfam" id="PF06087">
    <property type="entry name" value="Tyr-DNA_phospho"/>
    <property type="match status" value="1"/>
</dbReference>
<dbReference type="InterPro" id="IPR001736">
    <property type="entry name" value="PLipase_D/transphosphatidylase"/>
</dbReference>
<dbReference type="CDD" id="cd09122">
    <property type="entry name" value="PLDc_Tdp1_1"/>
    <property type="match status" value="1"/>
</dbReference>
<feature type="compositionally biased region" description="Basic and acidic residues" evidence="4">
    <location>
        <begin position="103"/>
        <end position="114"/>
    </location>
</feature>
<proteinExistence type="predicted"/>
<dbReference type="GO" id="GO:0005634">
    <property type="term" value="C:nucleus"/>
    <property type="evidence" value="ECO:0007669"/>
    <property type="project" value="InterPro"/>
</dbReference>
<feature type="compositionally biased region" description="Low complexity" evidence="4">
    <location>
        <begin position="148"/>
        <end position="158"/>
    </location>
</feature>
<feature type="compositionally biased region" description="Polar residues" evidence="4">
    <location>
        <begin position="81"/>
        <end position="96"/>
    </location>
</feature>
<accession>A0A9W8NEP4</accession>
<dbReference type="PANTHER" id="PTHR12415:SF4">
    <property type="entry name" value="TYROSYL-DNA PHOSPHODIESTERASE DOMAIN-CONTAINING PROTEIN"/>
    <property type="match status" value="1"/>
</dbReference>
<feature type="region of interest" description="Disordered" evidence="4">
    <location>
        <begin position="430"/>
        <end position="453"/>
    </location>
</feature>
<evidence type="ECO:0000256" key="3">
    <source>
        <dbReference type="PIRSR" id="PIRSR610347-3"/>
    </source>
</evidence>